<dbReference type="PANTHER" id="PTHR40562:SF1">
    <property type="entry name" value="NITRITE REDUCTASE (NADH) SMALL SUBUNIT"/>
    <property type="match status" value="1"/>
</dbReference>
<dbReference type="Gene3D" id="2.102.10.10">
    <property type="entry name" value="Rieske [2Fe-2S] iron-sulphur domain"/>
    <property type="match status" value="1"/>
</dbReference>
<evidence type="ECO:0000256" key="7">
    <source>
        <dbReference type="SAM" id="MobiDB-lite"/>
    </source>
</evidence>
<dbReference type="Pfam" id="PF13806">
    <property type="entry name" value="Rieske_2"/>
    <property type="match status" value="1"/>
</dbReference>
<protein>
    <recommendedName>
        <fullName evidence="8">Rieske domain-containing protein</fullName>
    </recommendedName>
</protein>
<feature type="domain" description="Rieske" evidence="8">
    <location>
        <begin position="41"/>
        <end position="142"/>
    </location>
</feature>
<dbReference type="InterPro" id="IPR017881">
    <property type="entry name" value="NirD"/>
</dbReference>
<evidence type="ECO:0000256" key="1">
    <source>
        <dbReference type="ARBA" id="ARBA00022714"/>
    </source>
</evidence>
<proteinExistence type="predicted"/>
<feature type="compositionally biased region" description="Polar residues" evidence="7">
    <location>
        <begin position="1"/>
        <end position="31"/>
    </location>
</feature>
<accession>A0ABQ6JYF7</accession>
<feature type="region of interest" description="Disordered" evidence="7">
    <location>
        <begin position="1"/>
        <end position="36"/>
    </location>
</feature>
<keyword evidence="10" id="KW-1185">Reference proteome</keyword>
<keyword evidence="1" id="KW-0001">2Fe-2S</keyword>
<keyword evidence="4" id="KW-0408">Iron</keyword>
<evidence type="ECO:0000313" key="9">
    <source>
        <dbReference type="EMBL" id="GMA91825.1"/>
    </source>
</evidence>
<organism evidence="9 10">
    <name type="scientific">Homoserinibacter gongjuensis</name>
    <dbReference type="NCBI Taxonomy" id="1162968"/>
    <lineage>
        <taxon>Bacteria</taxon>
        <taxon>Bacillati</taxon>
        <taxon>Actinomycetota</taxon>
        <taxon>Actinomycetes</taxon>
        <taxon>Micrococcales</taxon>
        <taxon>Microbacteriaceae</taxon>
        <taxon>Homoserinibacter</taxon>
    </lineage>
</organism>
<dbReference type="PANTHER" id="PTHR40562">
    <property type="match status" value="1"/>
</dbReference>
<dbReference type="SUPFAM" id="SSF50022">
    <property type="entry name" value="ISP domain"/>
    <property type="match status" value="1"/>
</dbReference>
<evidence type="ECO:0000256" key="2">
    <source>
        <dbReference type="ARBA" id="ARBA00022723"/>
    </source>
</evidence>
<dbReference type="PROSITE" id="PS51296">
    <property type="entry name" value="RIESKE"/>
    <property type="match status" value="1"/>
</dbReference>
<dbReference type="InterPro" id="IPR012748">
    <property type="entry name" value="Rieske-like_NirD"/>
</dbReference>
<evidence type="ECO:0000256" key="5">
    <source>
        <dbReference type="ARBA" id="ARBA00023014"/>
    </source>
</evidence>
<name>A0ABQ6JYF7_9MICO</name>
<evidence type="ECO:0000259" key="8">
    <source>
        <dbReference type="PROSITE" id="PS51296"/>
    </source>
</evidence>
<dbReference type="Proteomes" id="UP001157069">
    <property type="component" value="Unassembled WGS sequence"/>
</dbReference>
<evidence type="ECO:0000256" key="3">
    <source>
        <dbReference type="ARBA" id="ARBA00023002"/>
    </source>
</evidence>
<gene>
    <name evidence="9" type="ORF">GCM10025869_23540</name>
</gene>
<keyword evidence="3" id="KW-0560">Oxidoreductase</keyword>
<dbReference type="PROSITE" id="PS51300">
    <property type="entry name" value="NIRD"/>
    <property type="match status" value="1"/>
</dbReference>
<dbReference type="RefSeq" id="WP_284300359.1">
    <property type="nucleotide sequence ID" value="NZ_BSVA01000001.1"/>
</dbReference>
<sequence length="146" mass="15113">MTLTIPGTATPSATSDARANDVMTESASTGPASAEPASVGWFPVCEVEALEPSWGEAVLVEGHQIALVLASPGELYAVDHRDPVTSSYVMARGIVGSRGDRATIASPLLKQVYDLQTGACLDDPALALAVYRTRVVGGMVEIEVAA</sequence>
<reference evidence="10" key="1">
    <citation type="journal article" date="2019" name="Int. J. Syst. Evol. Microbiol.">
        <title>The Global Catalogue of Microorganisms (GCM) 10K type strain sequencing project: providing services to taxonomists for standard genome sequencing and annotation.</title>
        <authorList>
            <consortium name="The Broad Institute Genomics Platform"/>
            <consortium name="The Broad Institute Genome Sequencing Center for Infectious Disease"/>
            <person name="Wu L."/>
            <person name="Ma J."/>
        </authorList>
    </citation>
    <scope>NUCLEOTIDE SEQUENCE [LARGE SCALE GENOMIC DNA]</scope>
    <source>
        <strain evidence="10">NBRC 108755</strain>
    </source>
</reference>
<dbReference type="EMBL" id="BSVA01000001">
    <property type="protein sequence ID" value="GMA91825.1"/>
    <property type="molecule type" value="Genomic_DNA"/>
</dbReference>
<dbReference type="NCBIfam" id="TIGR02378">
    <property type="entry name" value="nirD_assim_sml"/>
    <property type="match status" value="1"/>
</dbReference>
<dbReference type="InterPro" id="IPR036922">
    <property type="entry name" value="Rieske_2Fe-2S_sf"/>
</dbReference>
<evidence type="ECO:0000256" key="4">
    <source>
        <dbReference type="ARBA" id="ARBA00023004"/>
    </source>
</evidence>
<keyword evidence="6" id="KW-0534">Nitrate assimilation</keyword>
<comment type="caution">
    <text evidence="9">The sequence shown here is derived from an EMBL/GenBank/DDBJ whole genome shotgun (WGS) entry which is preliminary data.</text>
</comment>
<dbReference type="InterPro" id="IPR017941">
    <property type="entry name" value="Rieske_2Fe-2S"/>
</dbReference>
<evidence type="ECO:0000256" key="6">
    <source>
        <dbReference type="ARBA" id="ARBA00023063"/>
    </source>
</evidence>
<keyword evidence="5" id="KW-0411">Iron-sulfur</keyword>
<dbReference type="CDD" id="cd03529">
    <property type="entry name" value="Rieske_NirD"/>
    <property type="match status" value="1"/>
</dbReference>
<evidence type="ECO:0000313" key="10">
    <source>
        <dbReference type="Proteomes" id="UP001157069"/>
    </source>
</evidence>
<keyword evidence="2" id="KW-0479">Metal-binding</keyword>